<name>A0A1I4I2J0_9FIRM</name>
<keyword evidence="2 5" id="KW-0413">Isomerase</keyword>
<evidence type="ECO:0000256" key="2">
    <source>
        <dbReference type="ARBA" id="ARBA00023235"/>
    </source>
</evidence>
<dbReference type="NCBIfam" id="TIGR01120">
    <property type="entry name" value="rpiB"/>
    <property type="match status" value="1"/>
</dbReference>
<comment type="similarity">
    <text evidence="1">Belongs to the LacAB/RpiB family.</text>
</comment>
<evidence type="ECO:0000313" key="6">
    <source>
        <dbReference type="Proteomes" id="UP000199006"/>
    </source>
</evidence>
<feature type="active site" description="Proton acceptor" evidence="3">
    <location>
        <position position="67"/>
    </location>
</feature>
<evidence type="ECO:0000256" key="3">
    <source>
        <dbReference type="PIRSR" id="PIRSR005384-1"/>
    </source>
</evidence>
<dbReference type="STRING" id="29563.SAMN02983006_01283"/>
<dbReference type="NCBIfam" id="TIGR00689">
    <property type="entry name" value="rpiB_lacA_lacB"/>
    <property type="match status" value="1"/>
</dbReference>
<feature type="binding site" evidence="4">
    <location>
        <position position="138"/>
    </location>
    <ligand>
        <name>D-ribulose 5-phosphate</name>
        <dbReference type="ChEBI" id="CHEBI:58121"/>
    </ligand>
</feature>
<sequence>MKIVVASDHAGLCLKKEILAYLEARSDIKEVIDVGTYSEARTHYPIYARKAAAKVLTGEVDKAVIMCGTGIGISIAANKIKGIRACACSEPYSAMFSALHNNTNVLAMGSRVVGVELAKMIVDHWLKTAYEGGRHQIRLDMISDLENNSTIE</sequence>
<feature type="binding site" evidence="4">
    <location>
        <begin position="68"/>
        <end position="72"/>
    </location>
    <ligand>
        <name>D-ribulose 5-phosphate</name>
        <dbReference type="ChEBI" id="CHEBI:58121"/>
    </ligand>
</feature>
<accession>A0A1I4I2J0</accession>
<dbReference type="NCBIfam" id="NF004051">
    <property type="entry name" value="PRK05571.1"/>
    <property type="match status" value="1"/>
</dbReference>
<feature type="binding site" evidence="4">
    <location>
        <position position="101"/>
    </location>
    <ligand>
        <name>D-ribulose 5-phosphate</name>
        <dbReference type="ChEBI" id="CHEBI:58121"/>
    </ligand>
</feature>
<dbReference type="InterPro" id="IPR036569">
    <property type="entry name" value="RpiB_LacA_LacB_sf"/>
</dbReference>
<feature type="active site" description="Proton donor" evidence="3">
    <location>
        <position position="100"/>
    </location>
</feature>
<dbReference type="EMBL" id="FOTI01000014">
    <property type="protein sequence ID" value="SFL48638.1"/>
    <property type="molecule type" value="Genomic_DNA"/>
</dbReference>
<dbReference type="SUPFAM" id="SSF89623">
    <property type="entry name" value="Ribose/Galactose isomerase RpiB/AlsB"/>
    <property type="match status" value="1"/>
</dbReference>
<feature type="binding site" evidence="4">
    <location>
        <position position="111"/>
    </location>
    <ligand>
        <name>D-ribulose 5-phosphate</name>
        <dbReference type="ChEBI" id="CHEBI:58121"/>
    </ligand>
</feature>
<dbReference type="PIRSF" id="PIRSF005384">
    <property type="entry name" value="RpiB_LacA_B"/>
    <property type="match status" value="1"/>
</dbReference>
<dbReference type="RefSeq" id="WP_089861159.1">
    <property type="nucleotide sequence ID" value="NZ_FOTI01000014.1"/>
</dbReference>
<organism evidence="5 6">
    <name type="scientific">Halanaerobium salsuginis</name>
    <dbReference type="NCBI Taxonomy" id="29563"/>
    <lineage>
        <taxon>Bacteria</taxon>
        <taxon>Bacillati</taxon>
        <taxon>Bacillota</taxon>
        <taxon>Clostridia</taxon>
        <taxon>Halanaerobiales</taxon>
        <taxon>Halanaerobiaceae</taxon>
        <taxon>Halanaerobium</taxon>
    </lineage>
</organism>
<feature type="binding site" evidence="4">
    <location>
        <begin position="8"/>
        <end position="9"/>
    </location>
    <ligand>
        <name>D-ribulose 5-phosphate</name>
        <dbReference type="ChEBI" id="CHEBI:58121"/>
    </ligand>
</feature>
<dbReference type="AlphaFoldDB" id="A0A1I4I2J0"/>
<dbReference type="Proteomes" id="UP000199006">
    <property type="component" value="Unassembled WGS sequence"/>
</dbReference>
<feature type="binding site" evidence="4">
    <location>
        <position position="134"/>
    </location>
    <ligand>
        <name>D-ribulose 5-phosphate</name>
        <dbReference type="ChEBI" id="CHEBI:58121"/>
    </ligand>
</feature>
<protein>
    <submittedName>
        <fullName evidence="5">Ribose-5-phosphate isomerase</fullName>
    </submittedName>
</protein>
<reference evidence="5 6" key="1">
    <citation type="submission" date="2016-10" db="EMBL/GenBank/DDBJ databases">
        <authorList>
            <person name="de Groot N.N."/>
        </authorList>
    </citation>
    <scope>NUCLEOTIDE SEQUENCE [LARGE SCALE GENOMIC DNA]</scope>
    <source>
        <strain evidence="5 6">ATCC 51327</strain>
    </source>
</reference>
<evidence type="ECO:0000256" key="1">
    <source>
        <dbReference type="ARBA" id="ARBA00008754"/>
    </source>
</evidence>
<proteinExistence type="inferred from homology"/>
<dbReference type="InterPro" id="IPR051812">
    <property type="entry name" value="SPI_LacAB/RpiB"/>
</dbReference>
<keyword evidence="6" id="KW-1185">Reference proteome</keyword>
<dbReference type="Pfam" id="PF02502">
    <property type="entry name" value="LacAB_rpiB"/>
    <property type="match status" value="1"/>
</dbReference>
<evidence type="ECO:0000313" key="5">
    <source>
        <dbReference type="EMBL" id="SFL48638.1"/>
    </source>
</evidence>
<dbReference type="InterPro" id="IPR003500">
    <property type="entry name" value="RpiB_LacA_LacB"/>
</dbReference>
<dbReference type="PANTHER" id="PTHR43732">
    <property type="entry name" value="RIBOSE 5-PHOSPHATE ISOMERASE-RELATED"/>
    <property type="match status" value="1"/>
</dbReference>
<dbReference type="GO" id="GO:0005975">
    <property type="term" value="P:carbohydrate metabolic process"/>
    <property type="evidence" value="ECO:0007669"/>
    <property type="project" value="InterPro"/>
</dbReference>
<dbReference type="Gene3D" id="3.40.1400.10">
    <property type="entry name" value="Sugar-phosphate isomerase, RpiB/LacA/LacB"/>
    <property type="match status" value="1"/>
</dbReference>
<evidence type="ECO:0000256" key="4">
    <source>
        <dbReference type="PIRSR" id="PIRSR005384-2"/>
    </source>
</evidence>
<dbReference type="PANTHER" id="PTHR43732:SF1">
    <property type="entry name" value="RIBOSE 5-PHOSPHATE ISOMERASE"/>
    <property type="match status" value="1"/>
</dbReference>
<gene>
    <name evidence="5" type="ORF">SAMN02983006_01283</name>
</gene>
<dbReference type="InterPro" id="IPR004785">
    <property type="entry name" value="RpiB"/>
</dbReference>
<dbReference type="GO" id="GO:0016861">
    <property type="term" value="F:intramolecular oxidoreductase activity, interconverting aldoses and ketoses"/>
    <property type="evidence" value="ECO:0007669"/>
    <property type="project" value="UniProtKB-ARBA"/>
</dbReference>
<dbReference type="OrthoDB" id="1778624at2"/>